<gene>
    <name evidence="1" type="ORF">PACLA_8A007099</name>
</gene>
<dbReference type="PANTHER" id="PTHR33332">
    <property type="entry name" value="REVERSE TRANSCRIPTASE DOMAIN-CONTAINING PROTEIN"/>
    <property type="match status" value="1"/>
</dbReference>
<dbReference type="EMBL" id="CACRXK020024905">
    <property type="protein sequence ID" value="CAB4039064.1"/>
    <property type="molecule type" value="Genomic_DNA"/>
</dbReference>
<dbReference type="SUPFAM" id="SSF56672">
    <property type="entry name" value="DNA/RNA polymerases"/>
    <property type="match status" value="1"/>
</dbReference>
<keyword evidence="2" id="KW-1185">Reference proteome</keyword>
<dbReference type="OrthoDB" id="416454at2759"/>
<protein>
    <submittedName>
        <fullName evidence="1">Uncharacterized protein</fullName>
    </submittedName>
</protein>
<sequence length="139" mass="15971">MGKEVRMVFLDFTKAFDKVWHKGLLYKLQTLGLKDPLLSWFRSYLTDRKQRVVIDGQTSSWLNTEAGVPQGTMLGPLIFLTYINDICVDIVSNCFLYADDTSLFDITDDPTSSASKLNLDLDKISHWCKQWLMELNPSK</sequence>
<dbReference type="InterPro" id="IPR000477">
    <property type="entry name" value="RT_dom"/>
</dbReference>
<comment type="caution">
    <text evidence="1">The sequence shown here is derived from an EMBL/GenBank/DDBJ whole genome shotgun (WGS) entry which is preliminary data.</text>
</comment>
<evidence type="ECO:0000313" key="1">
    <source>
        <dbReference type="EMBL" id="CAB4039064.1"/>
    </source>
</evidence>
<dbReference type="PROSITE" id="PS50878">
    <property type="entry name" value="RT_POL"/>
    <property type="match status" value="1"/>
</dbReference>
<name>A0A7D9JZG5_PARCT</name>
<reference evidence="1" key="1">
    <citation type="submission" date="2020-04" db="EMBL/GenBank/DDBJ databases">
        <authorList>
            <person name="Alioto T."/>
            <person name="Alioto T."/>
            <person name="Gomez Garrido J."/>
        </authorList>
    </citation>
    <scope>NUCLEOTIDE SEQUENCE</scope>
    <source>
        <strain evidence="1">A484AB</strain>
    </source>
</reference>
<dbReference type="Pfam" id="PF00078">
    <property type="entry name" value="RVT_1"/>
    <property type="match status" value="1"/>
</dbReference>
<dbReference type="InterPro" id="IPR043502">
    <property type="entry name" value="DNA/RNA_pol_sf"/>
</dbReference>
<dbReference type="Proteomes" id="UP001152795">
    <property type="component" value="Unassembled WGS sequence"/>
</dbReference>
<evidence type="ECO:0000313" key="2">
    <source>
        <dbReference type="Proteomes" id="UP001152795"/>
    </source>
</evidence>
<accession>A0A7D9JZG5</accession>
<organism evidence="1 2">
    <name type="scientific">Paramuricea clavata</name>
    <name type="common">Red gorgonian</name>
    <name type="synonym">Violescent sea-whip</name>
    <dbReference type="NCBI Taxonomy" id="317549"/>
    <lineage>
        <taxon>Eukaryota</taxon>
        <taxon>Metazoa</taxon>
        <taxon>Cnidaria</taxon>
        <taxon>Anthozoa</taxon>
        <taxon>Octocorallia</taxon>
        <taxon>Malacalcyonacea</taxon>
        <taxon>Plexauridae</taxon>
        <taxon>Paramuricea</taxon>
    </lineage>
</organism>
<dbReference type="AlphaFoldDB" id="A0A7D9JZG5"/>
<proteinExistence type="predicted"/>